<protein>
    <submittedName>
        <fullName evidence="2">Uncharacterized protein</fullName>
    </submittedName>
</protein>
<keyword evidence="3" id="KW-1185">Reference proteome</keyword>
<evidence type="ECO:0000256" key="1">
    <source>
        <dbReference type="SAM" id="Phobius"/>
    </source>
</evidence>
<dbReference type="EMBL" id="JAUSUR010000005">
    <property type="protein sequence ID" value="MDQ0362124.1"/>
    <property type="molecule type" value="Genomic_DNA"/>
</dbReference>
<sequence length="103" mass="12240">MSEKEKQLQKDYNETLKQIASTEALKHTIETNESIDILDYDFFSTDEDYIEDTVNMRLNGNWQPYTIYCTKKEYSRLTILIKLLLFGMALFMILFVLYKTMGE</sequence>
<organism evidence="2 3">
    <name type="scientific">Breznakia pachnodae</name>
    <dbReference type="NCBI Taxonomy" id="265178"/>
    <lineage>
        <taxon>Bacteria</taxon>
        <taxon>Bacillati</taxon>
        <taxon>Bacillota</taxon>
        <taxon>Erysipelotrichia</taxon>
        <taxon>Erysipelotrichales</taxon>
        <taxon>Erysipelotrichaceae</taxon>
        <taxon>Breznakia</taxon>
    </lineage>
</organism>
<evidence type="ECO:0000313" key="3">
    <source>
        <dbReference type="Proteomes" id="UP001230220"/>
    </source>
</evidence>
<dbReference type="RefSeq" id="WP_307409451.1">
    <property type="nucleotide sequence ID" value="NZ_JAUSUR010000005.1"/>
</dbReference>
<keyword evidence="1" id="KW-1133">Transmembrane helix</keyword>
<evidence type="ECO:0000313" key="2">
    <source>
        <dbReference type="EMBL" id="MDQ0362124.1"/>
    </source>
</evidence>
<proteinExistence type="predicted"/>
<feature type="transmembrane region" description="Helical" evidence="1">
    <location>
        <begin position="79"/>
        <end position="98"/>
    </location>
</feature>
<name>A0ABU0E5F5_9FIRM</name>
<gene>
    <name evidence="2" type="ORF">J2S15_002877</name>
</gene>
<reference evidence="2 3" key="1">
    <citation type="submission" date="2023-07" db="EMBL/GenBank/DDBJ databases">
        <title>Genomic Encyclopedia of Type Strains, Phase IV (KMG-IV): sequencing the most valuable type-strain genomes for metagenomic binning, comparative biology and taxonomic classification.</title>
        <authorList>
            <person name="Goeker M."/>
        </authorList>
    </citation>
    <scope>NUCLEOTIDE SEQUENCE [LARGE SCALE GENOMIC DNA]</scope>
    <source>
        <strain evidence="2 3">DSM 16784</strain>
    </source>
</reference>
<keyword evidence="1" id="KW-0812">Transmembrane</keyword>
<comment type="caution">
    <text evidence="2">The sequence shown here is derived from an EMBL/GenBank/DDBJ whole genome shotgun (WGS) entry which is preliminary data.</text>
</comment>
<dbReference type="Proteomes" id="UP001230220">
    <property type="component" value="Unassembled WGS sequence"/>
</dbReference>
<accession>A0ABU0E5F5</accession>
<keyword evidence="1" id="KW-0472">Membrane</keyword>